<reference evidence="3 4" key="1">
    <citation type="journal article" date="2015" name="Sci. Rep.">
        <title>Genome of the facultative scuticociliatosis pathogen Pseudocohnilembus persalinus provides insight into its virulence through horizontal gene transfer.</title>
        <authorList>
            <person name="Xiong J."/>
            <person name="Wang G."/>
            <person name="Cheng J."/>
            <person name="Tian M."/>
            <person name="Pan X."/>
            <person name="Warren A."/>
            <person name="Jiang C."/>
            <person name="Yuan D."/>
            <person name="Miao W."/>
        </authorList>
    </citation>
    <scope>NUCLEOTIDE SEQUENCE [LARGE SCALE GENOMIC DNA]</scope>
    <source>
        <strain evidence="3">36N120E</strain>
    </source>
</reference>
<accession>A0A0V0QBB3</accession>
<protein>
    <recommendedName>
        <fullName evidence="2">Activator of Hsp90 ATPase homologue 1/2-like C-terminal domain-containing protein</fullName>
    </recommendedName>
</protein>
<comment type="similarity">
    <text evidence="1">Belongs to the AHA1 family.</text>
</comment>
<proteinExistence type="inferred from homology"/>
<dbReference type="InterPro" id="IPR023393">
    <property type="entry name" value="START-like_dom_sf"/>
</dbReference>
<gene>
    <name evidence="3" type="ORF">PPERSA_12527</name>
</gene>
<comment type="caution">
    <text evidence="3">The sequence shown here is derived from an EMBL/GenBank/DDBJ whole genome shotgun (WGS) entry which is preliminary data.</text>
</comment>
<dbReference type="Proteomes" id="UP000054937">
    <property type="component" value="Unassembled WGS sequence"/>
</dbReference>
<name>A0A0V0QBB3_PSEPJ</name>
<feature type="domain" description="Activator of Hsp90 ATPase homologue 1/2-like C-terminal" evidence="2">
    <location>
        <begin position="13"/>
        <end position="119"/>
    </location>
</feature>
<dbReference type="InterPro" id="IPR013538">
    <property type="entry name" value="ASHA1/2-like_C"/>
</dbReference>
<evidence type="ECO:0000259" key="2">
    <source>
        <dbReference type="Pfam" id="PF08327"/>
    </source>
</evidence>
<evidence type="ECO:0000313" key="4">
    <source>
        <dbReference type="Proteomes" id="UP000054937"/>
    </source>
</evidence>
<evidence type="ECO:0000313" key="3">
    <source>
        <dbReference type="EMBL" id="KRW99423.1"/>
    </source>
</evidence>
<dbReference type="Gene3D" id="3.30.530.20">
    <property type="match status" value="1"/>
</dbReference>
<dbReference type="Pfam" id="PF08327">
    <property type="entry name" value="AHSA1"/>
    <property type="match status" value="1"/>
</dbReference>
<dbReference type="EMBL" id="LDAU01000213">
    <property type="protein sequence ID" value="KRW99423.1"/>
    <property type="molecule type" value="Genomic_DNA"/>
</dbReference>
<evidence type="ECO:0000256" key="1">
    <source>
        <dbReference type="ARBA" id="ARBA00006817"/>
    </source>
</evidence>
<dbReference type="InParanoid" id="A0A0V0QBB3"/>
<dbReference type="OMA" id="RNGWTEN"/>
<keyword evidence="4" id="KW-1185">Reference proteome</keyword>
<dbReference type="AlphaFoldDB" id="A0A0V0QBB3"/>
<dbReference type="OrthoDB" id="567237at2759"/>
<organism evidence="3 4">
    <name type="scientific">Pseudocohnilembus persalinus</name>
    <name type="common">Ciliate</name>
    <dbReference type="NCBI Taxonomy" id="266149"/>
    <lineage>
        <taxon>Eukaryota</taxon>
        <taxon>Sar</taxon>
        <taxon>Alveolata</taxon>
        <taxon>Ciliophora</taxon>
        <taxon>Intramacronucleata</taxon>
        <taxon>Oligohymenophorea</taxon>
        <taxon>Scuticociliatia</taxon>
        <taxon>Philasterida</taxon>
        <taxon>Pseudocohnilembidae</taxon>
        <taxon>Pseudocohnilembus</taxon>
    </lineage>
</organism>
<dbReference type="SUPFAM" id="SSF55961">
    <property type="entry name" value="Bet v1-like"/>
    <property type="match status" value="1"/>
</dbReference>
<sequence length="133" mass="15599">MSKNLTIKIDWEVPRKIIFNALLDQMETCKYTRGPSVVERKEGGKYEVYDGKIQGVFTKIDEENFVIKMDWKFREWDSYSSVTFEFKDKDDECQMTMTQTNIPSNADMENLESGWQNQIFKAMSTICGYGIDE</sequence>